<dbReference type="NCBIfam" id="TIGR00806">
    <property type="entry name" value="rfc"/>
    <property type="match status" value="1"/>
</dbReference>
<feature type="transmembrane region" description="Helical" evidence="9">
    <location>
        <begin position="115"/>
        <end position="133"/>
    </location>
</feature>
<dbReference type="SUPFAM" id="SSF103473">
    <property type="entry name" value="MFS general substrate transporter"/>
    <property type="match status" value="1"/>
</dbReference>
<evidence type="ECO:0000256" key="3">
    <source>
        <dbReference type="ARBA" id="ARBA00022448"/>
    </source>
</evidence>
<feature type="transmembrane region" description="Helical" evidence="9">
    <location>
        <begin position="399"/>
        <end position="422"/>
    </location>
</feature>
<dbReference type="PANTHER" id="PTHR10686">
    <property type="entry name" value="FOLATE TRANSPORTER"/>
    <property type="match status" value="1"/>
</dbReference>
<dbReference type="InterPro" id="IPR002666">
    <property type="entry name" value="Folate_carrier"/>
</dbReference>
<evidence type="ECO:0000256" key="4">
    <source>
        <dbReference type="ARBA" id="ARBA00022692"/>
    </source>
</evidence>
<feature type="transmembrane region" description="Helical" evidence="9">
    <location>
        <begin position="12"/>
        <end position="31"/>
    </location>
</feature>
<organism evidence="10 11">
    <name type="scientific">Acipenser ruthenus</name>
    <name type="common">Sterlet sturgeon</name>
    <dbReference type="NCBI Taxonomy" id="7906"/>
    <lineage>
        <taxon>Eukaryota</taxon>
        <taxon>Metazoa</taxon>
        <taxon>Chordata</taxon>
        <taxon>Craniata</taxon>
        <taxon>Vertebrata</taxon>
        <taxon>Euteleostomi</taxon>
        <taxon>Actinopterygii</taxon>
        <taxon>Chondrostei</taxon>
        <taxon>Acipenseriformes</taxon>
        <taxon>Acipenseridae</taxon>
        <taxon>Acipenser</taxon>
    </lineage>
</organism>
<proteinExistence type="inferred from homology"/>
<feature type="transmembrane region" description="Helical" evidence="9">
    <location>
        <begin position="274"/>
        <end position="291"/>
    </location>
</feature>
<keyword evidence="6 7" id="KW-0472">Membrane</keyword>
<feature type="transmembrane region" description="Helical" evidence="9">
    <location>
        <begin position="82"/>
        <end position="103"/>
    </location>
</feature>
<evidence type="ECO:0000256" key="6">
    <source>
        <dbReference type="ARBA" id="ARBA00023136"/>
    </source>
</evidence>
<accession>A0A444UNT6</accession>
<evidence type="ECO:0000256" key="1">
    <source>
        <dbReference type="ARBA" id="ARBA00004141"/>
    </source>
</evidence>
<comment type="similarity">
    <text evidence="2 7">Belongs to the reduced folate carrier (RFC) transporter (TC 2.A.48) family.</text>
</comment>
<evidence type="ECO:0000256" key="5">
    <source>
        <dbReference type="ARBA" id="ARBA00022989"/>
    </source>
</evidence>
<evidence type="ECO:0000256" key="7">
    <source>
        <dbReference type="PIRNR" id="PIRNR028739"/>
    </source>
</evidence>
<gene>
    <name evidence="10" type="ORF">EOD39_3267</name>
</gene>
<feature type="transmembrane region" description="Helical" evidence="9">
    <location>
        <begin position="434"/>
        <end position="455"/>
    </location>
</feature>
<dbReference type="EMBL" id="SCEB01214168">
    <property type="protein sequence ID" value="RXM36832.1"/>
    <property type="molecule type" value="Genomic_DNA"/>
</dbReference>
<dbReference type="GO" id="GO:0005886">
    <property type="term" value="C:plasma membrane"/>
    <property type="evidence" value="ECO:0007669"/>
    <property type="project" value="UniProtKB-UniRule"/>
</dbReference>
<sequence length="487" mass="54422">MACLEKAQSSGWVYPTAVLCFYGFFANFKPAEPFLTPYLVGSYKNISEEQVTNILFPIWTYSYLALLLPVFLITDFLRYKPVIVVQGICLVINYVLLCFAQGMPAMKYLQFNNGMVTASEVAYFSYIYSVVSLDQYQKVTSYLRSTTLVGYTLGSTLGQLLLSVGNMPYFYLNAINLGTASVAFLSSFFLPMPRSGMFYKKESVAVSKQNNHCGTNGTVNSTTGTNTLSASPPDSIMLENNKKDKGLEHKTHSVASVLLQLWCSFKQCYSSRRLIYWSLWWAFATCGYYQIFNYTQLLWNHVEPSMNASVYNGGVEAVTTLVGAIASFSVGYVKLNWDIWGELALGMFSAVNAGAVYMMAFTNSIWVCYAGYVAFKASYMLLITITTFQIAANLSMECYALMFGVNTFVALVLQTILTAIVVDQNGLGLDIVTQFIIYGSYYVVVSVLFLIRGVYTMSHYKCGRTTSDSCEDFTRDPKVHVIFSDKL</sequence>
<dbReference type="FunFam" id="1.20.1250.20:FF:000225">
    <property type="entry name" value="Solute carrier family 19 member 1"/>
    <property type="match status" value="1"/>
</dbReference>
<feature type="region of interest" description="Disordered" evidence="8">
    <location>
        <begin position="215"/>
        <end position="234"/>
    </location>
</feature>
<dbReference type="AlphaFoldDB" id="A0A444UNT6"/>
<evidence type="ECO:0000313" key="11">
    <source>
        <dbReference type="Proteomes" id="UP000289886"/>
    </source>
</evidence>
<dbReference type="PIRSF" id="PIRSF028739">
    <property type="entry name" value="Folate_carrier"/>
    <property type="match status" value="1"/>
</dbReference>
<feature type="transmembrane region" description="Helical" evidence="9">
    <location>
        <begin position="345"/>
        <end position="366"/>
    </location>
</feature>
<evidence type="ECO:0000313" key="10">
    <source>
        <dbReference type="EMBL" id="RXM36832.1"/>
    </source>
</evidence>
<keyword evidence="3 7" id="KW-0813">Transport</keyword>
<dbReference type="Proteomes" id="UP000289886">
    <property type="component" value="Unassembled WGS sequence"/>
</dbReference>
<feature type="transmembrane region" description="Helical" evidence="9">
    <location>
        <begin position="372"/>
        <end position="392"/>
    </location>
</feature>
<keyword evidence="11" id="KW-1185">Reference proteome</keyword>
<feature type="compositionally biased region" description="Low complexity" evidence="8">
    <location>
        <begin position="215"/>
        <end position="227"/>
    </location>
</feature>
<name>A0A444UNT6_ACIRT</name>
<dbReference type="GO" id="GO:0090482">
    <property type="term" value="F:vitamin transmembrane transporter activity"/>
    <property type="evidence" value="ECO:0007669"/>
    <property type="project" value="InterPro"/>
</dbReference>
<keyword evidence="4 9" id="KW-0812">Transmembrane</keyword>
<protein>
    <submittedName>
        <fullName evidence="10">Thiamine transporter 2</fullName>
    </submittedName>
</protein>
<evidence type="ECO:0000256" key="2">
    <source>
        <dbReference type="ARBA" id="ARBA00005773"/>
    </source>
</evidence>
<comment type="caution">
    <text evidence="10">The sequence shown here is derived from an EMBL/GenBank/DDBJ whole genome shotgun (WGS) entry which is preliminary data.</text>
</comment>
<evidence type="ECO:0000256" key="9">
    <source>
        <dbReference type="SAM" id="Phobius"/>
    </source>
</evidence>
<feature type="transmembrane region" description="Helical" evidence="9">
    <location>
        <begin position="51"/>
        <end position="73"/>
    </location>
</feature>
<dbReference type="InterPro" id="IPR036259">
    <property type="entry name" value="MFS_trans_sf"/>
</dbReference>
<feature type="transmembrane region" description="Helical" evidence="9">
    <location>
        <begin position="145"/>
        <end position="164"/>
    </location>
</feature>
<feature type="transmembrane region" description="Helical" evidence="9">
    <location>
        <begin position="311"/>
        <end position="333"/>
    </location>
</feature>
<dbReference type="Gene3D" id="1.20.1250.20">
    <property type="entry name" value="MFS general substrate transporter like domains"/>
    <property type="match status" value="1"/>
</dbReference>
<evidence type="ECO:0000256" key="8">
    <source>
        <dbReference type="SAM" id="MobiDB-lite"/>
    </source>
</evidence>
<reference evidence="10 11" key="1">
    <citation type="submission" date="2019-01" db="EMBL/GenBank/DDBJ databases">
        <title>Draft Genome and Complete Hox-Cluster Characterization of the Sterlet Sturgeon (Acipenser ruthenus).</title>
        <authorList>
            <person name="Wei Q."/>
        </authorList>
    </citation>
    <scope>NUCLEOTIDE SEQUENCE [LARGE SCALE GENOMIC DNA]</scope>
    <source>
        <strain evidence="10">WHYD16114868_AA</strain>
        <tissue evidence="10">Blood</tissue>
    </source>
</reference>
<comment type="subcellular location">
    <subcellularLocation>
        <location evidence="1 7">Membrane</location>
        <topology evidence="1 7">Multi-pass membrane protein</topology>
    </subcellularLocation>
</comment>
<feature type="transmembrane region" description="Helical" evidence="9">
    <location>
        <begin position="170"/>
        <end position="190"/>
    </location>
</feature>
<keyword evidence="5 9" id="KW-1133">Transmembrane helix</keyword>
<dbReference type="PANTHER" id="PTHR10686:SF38">
    <property type="entry name" value="THIAMINE TRANSPORTER 2 ISOFORM X1"/>
    <property type="match status" value="1"/>
</dbReference>
<dbReference type="Pfam" id="PF01770">
    <property type="entry name" value="Folate_carrier"/>
    <property type="match status" value="1"/>
</dbReference>